<comment type="caution">
    <text evidence="3">The sequence shown here is derived from an EMBL/GenBank/DDBJ whole genome shotgun (WGS) entry which is preliminary data.</text>
</comment>
<feature type="domain" description="Fibronectin type-III" evidence="2">
    <location>
        <begin position="47"/>
        <end position="143"/>
    </location>
</feature>
<reference evidence="3 4" key="1">
    <citation type="submission" date="2020-08" db="EMBL/GenBank/DDBJ databases">
        <title>Description of novel Flavobacterium F-408 isolate.</title>
        <authorList>
            <person name="Saticioglu I.B."/>
            <person name="Duman M."/>
            <person name="Altun S."/>
        </authorList>
    </citation>
    <scope>NUCLEOTIDE SEQUENCE [LARGE SCALE GENOMIC DNA]</scope>
    <source>
        <strain evidence="3 4">F-408</strain>
    </source>
</reference>
<evidence type="ECO:0000259" key="2">
    <source>
        <dbReference type="PROSITE" id="PS50853"/>
    </source>
</evidence>
<organism evidence="3 4">
    <name type="scientific">Flavobacterium bernardetii</name>
    <dbReference type="NCBI Taxonomy" id="2813823"/>
    <lineage>
        <taxon>Bacteria</taxon>
        <taxon>Pseudomonadati</taxon>
        <taxon>Bacteroidota</taxon>
        <taxon>Flavobacteriia</taxon>
        <taxon>Flavobacteriales</taxon>
        <taxon>Flavobacteriaceae</taxon>
        <taxon>Flavobacterium</taxon>
    </lineage>
</organism>
<dbReference type="EMBL" id="JACRUN010000001">
    <property type="protein sequence ID" value="MBC5833593.1"/>
    <property type="molecule type" value="Genomic_DNA"/>
</dbReference>
<sequence length="412" mass="43172">MKTIKNLLSIFVIITSLTFNSCENEPVDSSLLNQDNQEEPINSDILPVLTTTSVTNITATTSTSGGAITSDGGSAITSRGVVWGTSPNPTLTNSKTINGIGIGNFTSTLSNLTMGSTYYIRAYATNSNGTAYGNQLSFTTTGSSLNLPILTTSPVTNNVFPGAVSGGNITSDGGSNVITRGVVWSTSSNPSLPSNNKTVNGSGIGSFISTIAQLQIVPGTLVYLRAYATNANGTSYGNQVTFTAAVSQVDNTPALMTANINGVQFNNMKPYLYSFTGSDVVVQNNGAPVGDPRYLKIQGDTSDNLGFLTEINLHIPNAKWVPGTYPLTETFDLGAGGGSLLCQANLVLPYVGGFPNNSIVTGGSLTITEFNLTTKRIKGTFNISYQTITTPGVTYQITNGTFNYGLDASYFN</sequence>
<feature type="chain" id="PRO_5045755564" description="Fibronectin type-III domain-containing protein" evidence="1">
    <location>
        <begin position="22"/>
        <end position="412"/>
    </location>
</feature>
<gene>
    <name evidence="3" type="ORF">H8R27_01720</name>
</gene>
<accession>A0ABR7IUZ1</accession>
<name>A0ABR7IUZ1_9FLAO</name>
<dbReference type="RefSeq" id="WP_166124837.1">
    <property type="nucleotide sequence ID" value="NZ_JAANOQ010000001.1"/>
</dbReference>
<evidence type="ECO:0000313" key="3">
    <source>
        <dbReference type="EMBL" id="MBC5833593.1"/>
    </source>
</evidence>
<evidence type="ECO:0000313" key="4">
    <source>
        <dbReference type="Proteomes" id="UP000605990"/>
    </source>
</evidence>
<dbReference type="Proteomes" id="UP000605990">
    <property type="component" value="Unassembled WGS sequence"/>
</dbReference>
<dbReference type="PROSITE" id="PS50853">
    <property type="entry name" value="FN3"/>
    <property type="match status" value="1"/>
</dbReference>
<dbReference type="InterPro" id="IPR003961">
    <property type="entry name" value="FN3_dom"/>
</dbReference>
<keyword evidence="4" id="KW-1185">Reference proteome</keyword>
<feature type="signal peptide" evidence="1">
    <location>
        <begin position="1"/>
        <end position="21"/>
    </location>
</feature>
<protein>
    <recommendedName>
        <fullName evidence="2">Fibronectin type-III domain-containing protein</fullName>
    </recommendedName>
</protein>
<evidence type="ECO:0000256" key="1">
    <source>
        <dbReference type="SAM" id="SignalP"/>
    </source>
</evidence>
<proteinExistence type="predicted"/>
<keyword evidence="1" id="KW-0732">Signal</keyword>